<reference evidence="3 4" key="1">
    <citation type="submission" date="2020-07" db="EMBL/GenBank/DDBJ databases">
        <title>Description of Limosilactobacillus balticus sp. nov., Limosilactobacillus agrestis sp. nov., Limosilactobacillus albertensis sp. nov., Limosilactobacillus rudii sp. nov., Limosilactobacillus fastidiosus sp. nov., five novel Limosilactobacillus species isolated from the vertebrate gastrointestinal tract, and proposal of 6 subspecies of Limosilactobacillus reuteri adapted to the gastrointestinal tract of specific vertebrate hosts.</title>
        <authorList>
            <person name="Li F."/>
            <person name="Cheng C."/>
            <person name="Zheng J."/>
            <person name="Quevedo R.M."/>
            <person name="Li J."/>
            <person name="Roos S."/>
            <person name="Gaenzle M.G."/>
            <person name="Walter J."/>
        </authorList>
    </citation>
    <scope>NUCLEOTIDE SEQUENCE [LARGE SCALE GENOMIC DNA]</scope>
    <source>
        <strain evidence="3 4">Lr3000</strain>
    </source>
</reference>
<accession>A0A839GXU0</accession>
<name>A0A839GXU0_9LACO</name>
<comment type="caution">
    <text evidence="3">The sequence shown here is derived from an EMBL/GenBank/DDBJ whole genome shotgun (WGS) entry which is preliminary data.</text>
</comment>
<feature type="region of interest" description="Disordered" evidence="1">
    <location>
        <begin position="49"/>
        <end position="95"/>
    </location>
</feature>
<dbReference type="Proteomes" id="UP000547628">
    <property type="component" value="Unassembled WGS sequence"/>
</dbReference>
<dbReference type="PROSITE" id="PS51257">
    <property type="entry name" value="PROKAR_LIPOPROTEIN"/>
    <property type="match status" value="1"/>
</dbReference>
<gene>
    <name evidence="3" type="ORF">H5S41_04415</name>
</gene>
<evidence type="ECO:0008006" key="5">
    <source>
        <dbReference type="Google" id="ProtNLM"/>
    </source>
</evidence>
<evidence type="ECO:0000256" key="2">
    <source>
        <dbReference type="SAM" id="SignalP"/>
    </source>
</evidence>
<dbReference type="RefSeq" id="WP_182602475.1">
    <property type="nucleotide sequence ID" value="NZ_JACIVD010000058.1"/>
</dbReference>
<dbReference type="EMBL" id="JACIVD010000058">
    <property type="protein sequence ID" value="MBB1123205.1"/>
    <property type="molecule type" value="Genomic_DNA"/>
</dbReference>
<sequence>MIYKKVIPICLIALLAIGLSGCSENDSSLRKENSSLRAENNKLNKNNSKIIYSESDKKKNKLQSNSIESSTTINRTENSSENNTQSSNSGPIQSAQDAENLIEHSMHVDPGVYHAVPTAGGFIVSRNDIPGSAFVQNNGNITWNDGSTISYGEASAPTSN</sequence>
<organism evidence="3 4">
    <name type="scientific">Limosilactobacillus albertensis</name>
    <dbReference type="NCBI Taxonomy" id="2759752"/>
    <lineage>
        <taxon>Bacteria</taxon>
        <taxon>Bacillati</taxon>
        <taxon>Bacillota</taxon>
        <taxon>Bacilli</taxon>
        <taxon>Lactobacillales</taxon>
        <taxon>Lactobacillaceae</taxon>
        <taxon>Limosilactobacillus</taxon>
    </lineage>
</organism>
<dbReference type="AlphaFoldDB" id="A0A839GXU0"/>
<feature type="signal peptide" evidence="2">
    <location>
        <begin position="1"/>
        <end position="25"/>
    </location>
</feature>
<feature type="chain" id="PRO_5032410861" description="Lipoprotein" evidence="2">
    <location>
        <begin position="26"/>
        <end position="160"/>
    </location>
</feature>
<proteinExistence type="predicted"/>
<evidence type="ECO:0000256" key="1">
    <source>
        <dbReference type="SAM" id="MobiDB-lite"/>
    </source>
</evidence>
<evidence type="ECO:0000313" key="4">
    <source>
        <dbReference type="Proteomes" id="UP000547628"/>
    </source>
</evidence>
<protein>
    <recommendedName>
        <fullName evidence="5">Lipoprotein</fullName>
    </recommendedName>
</protein>
<evidence type="ECO:0000313" key="3">
    <source>
        <dbReference type="EMBL" id="MBB1123205.1"/>
    </source>
</evidence>
<keyword evidence="2" id="KW-0732">Signal</keyword>
<feature type="compositionally biased region" description="Low complexity" evidence="1">
    <location>
        <begin position="68"/>
        <end position="89"/>
    </location>
</feature>